<dbReference type="HOGENOM" id="CLU_014312_8_4_5"/>
<comment type="caution">
    <text evidence="6">The sequence shown here is derived from an EMBL/GenBank/DDBJ whole genome shotgun (WGS) entry which is preliminary data.</text>
</comment>
<name>D5RGP4_9PROT</name>
<feature type="active site" description="Proton acceptor" evidence="4">
    <location>
        <position position="359"/>
    </location>
</feature>
<dbReference type="UniPathway" id="UPA00253">
    <property type="reaction ID" value="UER00326"/>
</dbReference>
<evidence type="ECO:0000256" key="2">
    <source>
        <dbReference type="ARBA" id="ARBA00022630"/>
    </source>
</evidence>
<dbReference type="AlphaFoldDB" id="D5RGP4"/>
<evidence type="ECO:0000256" key="1">
    <source>
        <dbReference type="ARBA" id="ARBA00001974"/>
    </source>
</evidence>
<dbReference type="PRINTS" id="PR00411">
    <property type="entry name" value="PNDRDTASEI"/>
</dbReference>
<dbReference type="InterPro" id="IPR027477">
    <property type="entry name" value="Succ_DH/fumarate_Rdtase_cat_sf"/>
</dbReference>
<dbReference type="PANTHER" id="PTHR11632:SF51">
    <property type="entry name" value="SUCCINATE DEHYDROGENASE [UBIQUINONE] FLAVOPROTEIN SUBUNIT, MITOCHONDRIAL"/>
    <property type="match status" value="1"/>
</dbReference>
<proteinExistence type="predicted"/>
<dbReference type="SUPFAM" id="SSF56425">
    <property type="entry name" value="Succinate dehydrogenase/fumarate reductase flavoprotein, catalytic domain"/>
    <property type="match status" value="1"/>
</dbReference>
<keyword evidence="2" id="KW-0285">Flavoprotein</keyword>
<comment type="cofactor">
    <cofactor evidence="1">
        <name>FAD</name>
        <dbReference type="ChEBI" id="CHEBI:57692"/>
    </cofactor>
</comment>
<dbReference type="SUPFAM" id="SSF51905">
    <property type="entry name" value="FAD/NAD(P)-binding domain"/>
    <property type="match status" value="1"/>
</dbReference>
<dbReference type="Proteomes" id="UP000005324">
    <property type="component" value="Unassembled WGS sequence"/>
</dbReference>
<keyword evidence="7" id="KW-1185">Reference proteome</keyword>
<accession>D5RGP4</accession>
<dbReference type="EMBL" id="ADVL01000055">
    <property type="protein sequence ID" value="EFH13524.1"/>
    <property type="molecule type" value="Genomic_DNA"/>
</dbReference>
<evidence type="ECO:0000313" key="6">
    <source>
        <dbReference type="EMBL" id="EFH13524.1"/>
    </source>
</evidence>
<dbReference type="InterPro" id="IPR030664">
    <property type="entry name" value="SdhA/FrdA/AprA"/>
</dbReference>
<organism evidence="6 7">
    <name type="scientific">Pseudoroseomonas cervicalis ATCC 49957</name>
    <dbReference type="NCBI Taxonomy" id="525371"/>
    <lineage>
        <taxon>Bacteria</taxon>
        <taxon>Pseudomonadati</taxon>
        <taxon>Pseudomonadota</taxon>
        <taxon>Alphaproteobacteria</taxon>
        <taxon>Acetobacterales</taxon>
        <taxon>Roseomonadaceae</taxon>
        <taxon>Roseomonas</taxon>
    </lineage>
</organism>
<dbReference type="InterPro" id="IPR003953">
    <property type="entry name" value="FAD-dep_OxRdtase_2_FAD-bd"/>
</dbReference>
<dbReference type="InterPro" id="IPR036188">
    <property type="entry name" value="FAD/NAD-bd_sf"/>
</dbReference>
<evidence type="ECO:0000256" key="3">
    <source>
        <dbReference type="ARBA" id="ARBA00023002"/>
    </source>
</evidence>
<dbReference type="PANTHER" id="PTHR11632">
    <property type="entry name" value="SUCCINATE DEHYDROGENASE 2 FLAVOPROTEIN SUBUNIT"/>
    <property type="match status" value="1"/>
</dbReference>
<dbReference type="Gene3D" id="3.90.700.10">
    <property type="entry name" value="Succinate dehydrogenase/fumarate reductase flavoprotein, catalytic domain"/>
    <property type="match status" value="1"/>
</dbReference>
<evidence type="ECO:0000259" key="5">
    <source>
        <dbReference type="Pfam" id="PF00890"/>
    </source>
</evidence>
<dbReference type="Pfam" id="PF00890">
    <property type="entry name" value="FAD_binding_2"/>
    <property type="match status" value="1"/>
</dbReference>
<dbReference type="GO" id="GO:0008734">
    <property type="term" value="F:L-aspartate oxidase activity"/>
    <property type="evidence" value="ECO:0007669"/>
    <property type="project" value="UniProtKB-EC"/>
</dbReference>
<dbReference type="RefSeq" id="WP_007005504.1">
    <property type="nucleotide sequence ID" value="NZ_GG770783.1"/>
</dbReference>
<dbReference type="PRINTS" id="PR00368">
    <property type="entry name" value="FADPNR"/>
</dbReference>
<dbReference type="Gene3D" id="3.50.50.60">
    <property type="entry name" value="FAD/NAD(P)-binding domain"/>
    <property type="match status" value="1"/>
</dbReference>
<dbReference type="EC" id="1.4.3.16" evidence="6"/>
<evidence type="ECO:0000256" key="4">
    <source>
        <dbReference type="PIRSR" id="PIRSR630664-50"/>
    </source>
</evidence>
<feature type="domain" description="FAD-dependent oxidoreductase 2 FAD-binding" evidence="5">
    <location>
        <begin position="86"/>
        <end position="469"/>
    </location>
</feature>
<keyword evidence="3 6" id="KW-0560">Oxidoreductase</keyword>
<gene>
    <name evidence="6" type="primary">nadB2</name>
    <name evidence="6" type="ORF">HMPREF0731_0253</name>
</gene>
<dbReference type="GO" id="GO:0009435">
    <property type="term" value="P:NAD+ biosynthetic process"/>
    <property type="evidence" value="ECO:0007669"/>
    <property type="project" value="UniProtKB-UniPathway"/>
</dbReference>
<sequence>MSGISYGDALAALPRAAEAMPPSLDAAGIQALLAAHHPDHGANARVALSIGANAGDPCHPALAALLQSNALIEDADLAGAETRRADLLVLGGGGAGAAAALEAAAAGRHVVLATKLRLGDSNTVMAEGGIQAAVGPEDSLQRHFDDTLKGGHRRAEPTLVAQMVSDGPAVIRWLIGLGMHFDLETEAGLGARLLRKPAGGTSARRILSHRDFTGLEMMRVLREAVEMHPRITVLHRCPAVELLSDEHGHCVGAVLYDLEHRRLKLLRSPAVILATGGSGRLHLSGFPTSNHYGATADGLVLAYRLGAKLRDLDSFQYHPTGVAHPAHLAGGLISEAVRSAGAWLVNGEGQRFVDELSPRDIVAAAILREIAAGRGIVQEGQRGVFLDTPSLLAREPQLLETRLIGLKHLAHKCALDPRERPFLVAPTLHYQNGGAVIDGHGATSIPGLYAAGEVAGGIHGRNRLMGNALLEIISFGRRAGAHAASLPASPSTRGGIEHLHRWQRALAQAGLPRGPRAPALYPDYAPFDLRRHQAA</sequence>
<protein>
    <submittedName>
        <fullName evidence="6">FAD binding domain protein</fullName>
        <ecNumber evidence="6">1.4.3.16</ecNumber>
    </submittedName>
</protein>
<reference evidence="6 7" key="1">
    <citation type="submission" date="2010-04" db="EMBL/GenBank/DDBJ databases">
        <authorList>
            <person name="Qin X."/>
            <person name="Bachman B."/>
            <person name="Battles P."/>
            <person name="Bell A."/>
            <person name="Bess C."/>
            <person name="Bickham C."/>
            <person name="Chaboub L."/>
            <person name="Chen D."/>
            <person name="Coyle M."/>
            <person name="Deiros D.R."/>
            <person name="Dinh H."/>
            <person name="Forbes L."/>
            <person name="Fowler G."/>
            <person name="Francisco L."/>
            <person name="Fu Q."/>
            <person name="Gubbala S."/>
            <person name="Hale W."/>
            <person name="Han Y."/>
            <person name="Hemphill L."/>
            <person name="Highlander S.K."/>
            <person name="Hirani K."/>
            <person name="Hogues M."/>
            <person name="Jackson L."/>
            <person name="Jakkamsetti A."/>
            <person name="Javaid M."/>
            <person name="Jiang H."/>
            <person name="Korchina V."/>
            <person name="Kovar C."/>
            <person name="Lara F."/>
            <person name="Lee S."/>
            <person name="Mata R."/>
            <person name="Mathew T."/>
            <person name="Moen C."/>
            <person name="Morales K."/>
            <person name="Munidasa M."/>
            <person name="Nazareth L."/>
            <person name="Ngo R."/>
            <person name="Nguyen L."/>
            <person name="Okwuonu G."/>
            <person name="Ongeri F."/>
            <person name="Patil S."/>
            <person name="Petrosino J."/>
            <person name="Pham C."/>
            <person name="Pham P."/>
            <person name="Pu L.-L."/>
            <person name="Puazo M."/>
            <person name="Raj R."/>
            <person name="Reid J."/>
            <person name="Rouhana J."/>
            <person name="Saada N."/>
            <person name="Shang Y."/>
            <person name="Simmons D."/>
            <person name="Thornton R."/>
            <person name="Warren J."/>
            <person name="Weissenberger G."/>
            <person name="Zhang J."/>
            <person name="Zhang L."/>
            <person name="Zhou C."/>
            <person name="Zhu D."/>
            <person name="Muzny D."/>
            <person name="Worley K."/>
            <person name="Gibbs R."/>
        </authorList>
    </citation>
    <scope>NUCLEOTIDE SEQUENCE [LARGE SCALE GENOMIC DNA]</scope>
    <source>
        <strain evidence="6 7">ATCC 49957</strain>
    </source>
</reference>
<dbReference type="OrthoDB" id="9806724at2"/>
<evidence type="ECO:0000313" key="7">
    <source>
        <dbReference type="Proteomes" id="UP000005324"/>
    </source>
</evidence>